<dbReference type="CDD" id="cd12148">
    <property type="entry name" value="fungal_TF_MHR"/>
    <property type="match status" value="1"/>
</dbReference>
<keyword evidence="9" id="KW-1185">Reference proteome</keyword>
<evidence type="ECO:0000256" key="4">
    <source>
        <dbReference type="ARBA" id="ARBA00023242"/>
    </source>
</evidence>
<dbReference type="PANTHER" id="PTHR43374:SF1">
    <property type="entry name" value="FLAVIN PRENYLTRANSFERASE PAD1, MITOCHONDRIAL"/>
    <property type="match status" value="1"/>
</dbReference>
<dbReference type="InterPro" id="IPR004507">
    <property type="entry name" value="UbiX-like"/>
</dbReference>
<keyword evidence="4" id="KW-0539">Nucleus</keyword>
<evidence type="ECO:0000256" key="6">
    <source>
        <dbReference type="SAM" id="MobiDB-lite"/>
    </source>
</evidence>
<proteinExistence type="predicted"/>
<protein>
    <recommendedName>
        <fullName evidence="7">Zn(2)-C6 fungal-type domain-containing protein</fullName>
    </recommendedName>
</protein>
<gene>
    <name evidence="8" type="ORF">BDW59DRAFT_171080</name>
</gene>
<dbReference type="Proteomes" id="UP001610335">
    <property type="component" value="Unassembled WGS sequence"/>
</dbReference>
<evidence type="ECO:0000259" key="7">
    <source>
        <dbReference type="PROSITE" id="PS50048"/>
    </source>
</evidence>
<dbReference type="PROSITE" id="PS50048">
    <property type="entry name" value="ZN2_CY6_FUNGAL_2"/>
    <property type="match status" value="1"/>
</dbReference>
<sequence length="704" mass="78556">MDHSDLVSDLIQSEIDVIIRAKQKACRPKTCYPCHMRKVKCDHKLPCDGCVKRDHPVLCSYERPWKNWTVADLAPALSTDGSTGRMSIDGGTSEGVGLLFGRPMRLKQEPRLNSHAIPVKNGGHITIMRENYENVRLRLKEMEQTLTNLRTDLGTANEGLTLLLETGSLRNCASSSKFGGQSREQEGIHAQIMLGEGTVYFGSQSTLAHLLYNKSGADQLQALLKGNILHILGLHNETATYPFVNLWSSHMSYNISAVCLTLPTDQECKRLITYYRDIAGTVHPIIEDIPQFGRNLDLLLHNRAATRGIYNADSDQAQRPFGMSIAYLGLLFAVLASGCQSSDSPGQEIKLASQVYVCCSYQCLRLTNFLSQPIIQCHVINNMNSNISYVLLGLTIRMSLTLGLHAKSSRLPAVERFRRLHAWWAMAWQDSFPEIPRREGSKAGNLSYFETLCRLTSLVLDVVRSRMISPCSKLNCEAIQTYKKQIQNIIIEACPYLRDCNPSITSIEGLQHAVLKLYSSYFRATSDFHDQKTTRIRAECIEYLMLTIEVYLEIHAVDSYASRSYMALQCTLSSIFLLAMTEESNSKPRFLILLRNLKIVVSEHANTESYYNPSTNNSHAPDSMKTAPTPSADGSHYLRTKPGVKITPTTLTSAAALNSPPSTADVADSQMRSAEPLTKTLRALEKLEAAIYTQPFHSVPPPRP</sequence>
<dbReference type="CDD" id="cd00067">
    <property type="entry name" value="GAL4"/>
    <property type="match status" value="1"/>
</dbReference>
<evidence type="ECO:0000256" key="1">
    <source>
        <dbReference type="ARBA" id="ARBA00023015"/>
    </source>
</evidence>
<organism evidence="8 9">
    <name type="scientific">Aspergillus cavernicola</name>
    <dbReference type="NCBI Taxonomy" id="176166"/>
    <lineage>
        <taxon>Eukaryota</taxon>
        <taxon>Fungi</taxon>
        <taxon>Dikarya</taxon>
        <taxon>Ascomycota</taxon>
        <taxon>Pezizomycotina</taxon>
        <taxon>Eurotiomycetes</taxon>
        <taxon>Eurotiomycetidae</taxon>
        <taxon>Eurotiales</taxon>
        <taxon>Aspergillaceae</taxon>
        <taxon>Aspergillus</taxon>
        <taxon>Aspergillus subgen. Nidulantes</taxon>
    </lineage>
</organism>
<accession>A0ABR4IJI7</accession>
<dbReference type="PANTHER" id="PTHR43374">
    <property type="entry name" value="FLAVIN PRENYLTRANSFERASE"/>
    <property type="match status" value="1"/>
</dbReference>
<dbReference type="PROSITE" id="PS00463">
    <property type="entry name" value="ZN2_CY6_FUNGAL_1"/>
    <property type="match status" value="1"/>
</dbReference>
<name>A0ABR4IJI7_9EURO</name>
<comment type="caution">
    <text evidence="8">The sequence shown here is derived from an EMBL/GenBank/DDBJ whole genome shotgun (WGS) entry which is preliminary data.</text>
</comment>
<feature type="compositionally biased region" description="Polar residues" evidence="6">
    <location>
        <begin position="608"/>
        <end position="620"/>
    </location>
</feature>
<reference evidence="8 9" key="1">
    <citation type="submission" date="2024-07" db="EMBL/GenBank/DDBJ databases">
        <title>Section-level genome sequencing and comparative genomics of Aspergillus sections Usti and Cavernicolus.</title>
        <authorList>
            <consortium name="Lawrence Berkeley National Laboratory"/>
            <person name="Nybo J.L."/>
            <person name="Vesth T.C."/>
            <person name="Theobald S."/>
            <person name="Frisvad J.C."/>
            <person name="Larsen T.O."/>
            <person name="Kjaerboelling I."/>
            <person name="Rothschild-Mancinelli K."/>
            <person name="Lyhne E.K."/>
            <person name="Kogle M.E."/>
            <person name="Barry K."/>
            <person name="Clum A."/>
            <person name="Na H."/>
            <person name="Ledsgaard L."/>
            <person name="Lin J."/>
            <person name="Lipzen A."/>
            <person name="Kuo A."/>
            <person name="Riley R."/>
            <person name="Mondo S."/>
            <person name="LaButti K."/>
            <person name="Haridas S."/>
            <person name="Pangalinan J."/>
            <person name="Salamov A.A."/>
            <person name="Simmons B.A."/>
            <person name="Magnuson J.K."/>
            <person name="Chen J."/>
            <person name="Drula E."/>
            <person name="Henrissat B."/>
            <person name="Wiebenga A."/>
            <person name="Lubbers R.J."/>
            <person name="Gomes A.C."/>
            <person name="Makela M.R."/>
            <person name="Stajich J."/>
            <person name="Grigoriev I.V."/>
            <person name="Mortensen U.H."/>
            <person name="De vries R.P."/>
            <person name="Baker S.E."/>
            <person name="Andersen M.R."/>
        </authorList>
    </citation>
    <scope>NUCLEOTIDE SEQUENCE [LARGE SCALE GENOMIC DNA]</scope>
    <source>
        <strain evidence="8 9">CBS 600.67</strain>
    </source>
</reference>
<keyword evidence="3" id="KW-0804">Transcription</keyword>
<evidence type="ECO:0000313" key="8">
    <source>
        <dbReference type="EMBL" id="KAL2827932.1"/>
    </source>
</evidence>
<evidence type="ECO:0000256" key="5">
    <source>
        <dbReference type="SAM" id="Coils"/>
    </source>
</evidence>
<feature type="region of interest" description="Disordered" evidence="6">
    <location>
        <begin position="608"/>
        <end position="643"/>
    </location>
</feature>
<dbReference type="EMBL" id="JBFXLS010000022">
    <property type="protein sequence ID" value="KAL2827932.1"/>
    <property type="molecule type" value="Genomic_DNA"/>
</dbReference>
<feature type="coiled-coil region" evidence="5">
    <location>
        <begin position="125"/>
        <end position="152"/>
    </location>
</feature>
<dbReference type="InterPro" id="IPR001138">
    <property type="entry name" value="Zn2Cys6_DnaBD"/>
</dbReference>
<keyword evidence="2" id="KW-0238">DNA-binding</keyword>
<dbReference type="Gene3D" id="4.10.240.10">
    <property type="entry name" value="Zn(2)-C6 fungal-type DNA-binding domain"/>
    <property type="match status" value="1"/>
</dbReference>
<feature type="domain" description="Zn(2)-C6 fungal-type" evidence="7">
    <location>
        <begin position="30"/>
        <end position="61"/>
    </location>
</feature>
<evidence type="ECO:0000256" key="3">
    <source>
        <dbReference type="ARBA" id="ARBA00023163"/>
    </source>
</evidence>
<dbReference type="Pfam" id="PF00172">
    <property type="entry name" value="Zn_clus"/>
    <property type="match status" value="1"/>
</dbReference>
<dbReference type="SMART" id="SM00066">
    <property type="entry name" value="GAL4"/>
    <property type="match status" value="1"/>
</dbReference>
<dbReference type="SUPFAM" id="SSF57701">
    <property type="entry name" value="Zn2/Cys6 DNA-binding domain"/>
    <property type="match status" value="1"/>
</dbReference>
<keyword evidence="5" id="KW-0175">Coiled coil</keyword>
<keyword evidence="1" id="KW-0805">Transcription regulation</keyword>
<evidence type="ECO:0000313" key="9">
    <source>
        <dbReference type="Proteomes" id="UP001610335"/>
    </source>
</evidence>
<evidence type="ECO:0000256" key="2">
    <source>
        <dbReference type="ARBA" id="ARBA00023125"/>
    </source>
</evidence>
<dbReference type="InterPro" id="IPR036864">
    <property type="entry name" value="Zn2-C6_fun-type_DNA-bd_sf"/>
</dbReference>